<dbReference type="Proteomes" id="UP000053660">
    <property type="component" value="Unassembled WGS sequence"/>
</dbReference>
<proteinExistence type="predicted"/>
<dbReference type="InterPro" id="IPR041661">
    <property type="entry name" value="ZN622/Rei1/Reh1_Znf-C2H2"/>
</dbReference>
<evidence type="ECO:0000313" key="3">
    <source>
        <dbReference type="EMBL" id="KHJ80769.1"/>
    </source>
</evidence>
<dbReference type="OrthoDB" id="19329at2759"/>
<evidence type="ECO:0000259" key="2">
    <source>
        <dbReference type="Pfam" id="PF12756"/>
    </source>
</evidence>
<dbReference type="Pfam" id="PF12756">
    <property type="entry name" value="zf-C2H2_2"/>
    <property type="match status" value="1"/>
</dbReference>
<feature type="domain" description="ZN622/Rei1/Reh1 zinc finger C2H2-type" evidence="2">
    <location>
        <begin position="56"/>
        <end position="151"/>
    </location>
</feature>
<dbReference type="SUPFAM" id="SSF57667">
    <property type="entry name" value="beta-beta-alpha zinc fingers"/>
    <property type="match status" value="1"/>
</dbReference>
<feature type="region of interest" description="Disordered" evidence="1">
    <location>
        <begin position="1"/>
        <end position="43"/>
    </location>
</feature>
<dbReference type="InterPro" id="IPR036236">
    <property type="entry name" value="Znf_C2H2_sf"/>
</dbReference>
<feature type="non-terminal residue" evidence="3">
    <location>
        <position position="1"/>
    </location>
</feature>
<dbReference type="PANTHER" id="PTHR13182">
    <property type="entry name" value="ZINC FINGER PROTEIN 622"/>
    <property type="match status" value="1"/>
</dbReference>
<evidence type="ECO:0000313" key="4">
    <source>
        <dbReference type="Proteomes" id="UP000053660"/>
    </source>
</evidence>
<sequence length="193" mass="22608">TSEQPSPQPPKEEEVVENEEDDEDDDSSSGWVTDHGSEDEEDLDFDENEALSITSCLFCPQTKPTKEESLEHMRFHHGFVLPDKKYLVDEDGMLKYLGLKVGAGRCCIFCPDIRSRFATTAACQAHMRDKQHCKVNRDPEGMLEFAEYYDYRYFFFERRFPSFFKTYILNFQASFELLKDFAIFKTSELFICY</sequence>
<dbReference type="InterPro" id="IPR040025">
    <property type="entry name" value="Znf622/Rei1/Reh1"/>
</dbReference>
<protein>
    <recommendedName>
        <fullName evidence="2">ZN622/Rei1/Reh1 zinc finger C2H2-type domain-containing protein</fullName>
    </recommendedName>
</protein>
<dbReference type="GO" id="GO:0030687">
    <property type="term" value="C:preribosome, large subunit precursor"/>
    <property type="evidence" value="ECO:0007669"/>
    <property type="project" value="TreeGrafter"/>
</dbReference>
<dbReference type="GO" id="GO:0042273">
    <property type="term" value="P:ribosomal large subunit biogenesis"/>
    <property type="evidence" value="ECO:0007669"/>
    <property type="project" value="TreeGrafter"/>
</dbReference>
<gene>
    <name evidence="3" type="ORF">OESDEN_19552</name>
</gene>
<name>A0A0B1S753_OESDE</name>
<keyword evidence="4" id="KW-1185">Reference proteome</keyword>
<accession>A0A0B1S753</accession>
<evidence type="ECO:0000256" key="1">
    <source>
        <dbReference type="SAM" id="MobiDB-lite"/>
    </source>
</evidence>
<organism evidence="3 4">
    <name type="scientific">Oesophagostomum dentatum</name>
    <name type="common">Nodular worm</name>
    <dbReference type="NCBI Taxonomy" id="61180"/>
    <lineage>
        <taxon>Eukaryota</taxon>
        <taxon>Metazoa</taxon>
        <taxon>Ecdysozoa</taxon>
        <taxon>Nematoda</taxon>
        <taxon>Chromadorea</taxon>
        <taxon>Rhabditida</taxon>
        <taxon>Rhabditina</taxon>
        <taxon>Rhabditomorpha</taxon>
        <taxon>Strongyloidea</taxon>
        <taxon>Strongylidae</taxon>
        <taxon>Oesophagostomum</taxon>
    </lineage>
</organism>
<dbReference type="AlphaFoldDB" id="A0A0B1S753"/>
<dbReference type="EMBL" id="KN599374">
    <property type="protein sequence ID" value="KHJ80769.1"/>
    <property type="molecule type" value="Genomic_DNA"/>
</dbReference>
<feature type="compositionally biased region" description="Acidic residues" evidence="1">
    <location>
        <begin position="14"/>
        <end position="27"/>
    </location>
</feature>
<dbReference type="PANTHER" id="PTHR13182:SF8">
    <property type="entry name" value="CYTOPLASMIC 60S SUBUNIT BIOGENESIS FACTOR ZNF622"/>
    <property type="match status" value="1"/>
</dbReference>
<reference evidence="3 4" key="1">
    <citation type="submission" date="2014-03" db="EMBL/GenBank/DDBJ databases">
        <title>Draft genome of the hookworm Oesophagostomum dentatum.</title>
        <authorList>
            <person name="Mitreva M."/>
        </authorList>
    </citation>
    <scope>NUCLEOTIDE SEQUENCE [LARGE SCALE GENOMIC DNA]</scope>
    <source>
        <strain evidence="3 4">OD-Hann</strain>
    </source>
</reference>